<reference evidence="2 3" key="1">
    <citation type="submission" date="2018-06" db="EMBL/GenBank/DDBJ databases">
        <title>Genome conservation of Clostridium tetani.</title>
        <authorList>
            <person name="Bruggemann H."/>
            <person name="Popoff M.R."/>
        </authorList>
    </citation>
    <scope>NUCLEOTIDE SEQUENCE [LARGE SCALE GENOMIC DNA]</scope>
    <source>
        <strain evidence="2 3">2017.061</strain>
    </source>
</reference>
<evidence type="ECO:0000313" key="2">
    <source>
        <dbReference type="EMBL" id="RXI49510.1"/>
    </source>
</evidence>
<dbReference type="EMBL" id="QMAP01000004">
    <property type="protein sequence ID" value="RXI49510.1"/>
    <property type="molecule type" value="Genomic_DNA"/>
</dbReference>
<organism evidence="2 3">
    <name type="scientific">Clostridium tetani</name>
    <dbReference type="NCBI Taxonomy" id="1513"/>
    <lineage>
        <taxon>Bacteria</taxon>
        <taxon>Bacillati</taxon>
        <taxon>Bacillota</taxon>
        <taxon>Clostridia</taxon>
        <taxon>Eubacteriales</taxon>
        <taxon>Clostridiaceae</taxon>
        <taxon>Clostridium</taxon>
    </lineage>
</organism>
<evidence type="ECO:0000313" key="3">
    <source>
        <dbReference type="Proteomes" id="UP000290921"/>
    </source>
</evidence>
<dbReference type="AlphaFoldDB" id="A0A4Q0VE35"/>
<sequence length="68" mass="7697">MVILWSSSFSKAEHQDLIQLKTFRNANGEKLSKVVHYSLFISCSLFIIHCSLINDPRGSLTKMGGELR</sequence>
<keyword evidence="1" id="KW-0472">Membrane</keyword>
<dbReference type="Proteomes" id="UP000290921">
    <property type="component" value="Unassembled WGS sequence"/>
</dbReference>
<gene>
    <name evidence="2" type="ORF">DP130_05490</name>
</gene>
<accession>A0A4Q0VE35</accession>
<evidence type="ECO:0000256" key="1">
    <source>
        <dbReference type="SAM" id="Phobius"/>
    </source>
</evidence>
<name>A0A4Q0VE35_CLOTA</name>
<keyword evidence="1" id="KW-1133">Transmembrane helix</keyword>
<protein>
    <submittedName>
        <fullName evidence="2">Uncharacterized protein</fullName>
    </submittedName>
</protein>
<proteinExistence type="predicted"/>
<comment type="caution">
    <text evidence="2">The sequence shown here is derived from an EMBL/GenBank/DDBJ whole genome shotgun (WGS) entry which is preliminary data.</text>
</comment>
<keyword evidence="1" id="KW-0812">Transmembrane</keyword>
<feature type="transmembrane region" description="Helical" evidence="1">
    <location>
        <begin position="34"/>
        <end position="53"/>
    </location>
</feature>